<dbReference type="Gramene" id="TraesCLE_scaffold_104905_01G000100.1">
    <property type="protein sequence ID" value="TraesCLE_scaffold_104905_01G000100.1"/>
    <property type="gene ID" value="TraesCLE_scaffold_104905_01G000100"/>
</dbReference>
<dbReference type="Gramene" id="TraesJAG7A03G03818660.1">
    <property type="protein sequence ID" value="TraesJAG7A03G03818660.1.CDS1"/>
    <property type="gene ID" value="TraesJAG7A03G03818660"/>
</dbReference>
<sequence length="110" mass="12173">MARSFSTDTSADGEAGARVACGSIHSSLRLRSSCVVRMPEGTRRAARQVAALLRRGRAVEVEGDEEDWTKKRRWARSAAMLPWRLATGLQRVSKAKWLQGFAASRVVLMN</sequence>
<evidence type="ECO:0000313" key="1">
    <source>
        <dbReference type="EnsemblPlants" id="TraesCS7A02G105700.1.cds1"/>
    </source>
</evidence>
<proteinExistence type="predicted"/>
<protein>
    <submittedName>
        <fullName evidence="1">Uncharacterized protein</fullName>
    </submittedName>
</protein>
<name>A0A3B6RD99_WHEAT</name>
<evidence type="ECO:0000313" key="2">
    <source>
        <dbReference type="Proteomes" id="UP000019116"/>
    </source>
</evidence>
<dbReference type="Proteomes" id="UP000019116">
    <property type="component" value="Chromosome 7A"/>
</dbReference>
<accession>A0A3B6RD99</accession>
<dbReference type="Gramene" id="TraesLDM7A03G03842890.1">
    <property type="protein sequence ID" value="TraesLDM7A03G03842890.1.CDS1"/>
    <property type="gene ID" value="TraesLDM7A03G03842890"/>
</dbReference>
<dbReference type="Gramene" id="TraesSTA7A03G03830050.1">
    <property type="protein sequence ID" value="TraesSTA7A03G03830050.1.CDS1"/>
    <property type="gene ID" value="TraesSTA7A03G03830050"/>
</dbReference>
<dbReference type="Gramene" id="TraesNOR7A03G03878370.1">
    <property type="protein sequence ID" value="TraesNOR7A03G03878370.1.CDS1"/>
    <property type="gene ID" value="TraesNOR7A03G03878370"/>
</dbReference>
<reference evidence="1" key="2">
    <citation type="submission" date="2018-10" db="UniProtKB">
        <authorList>
            <consortium name="EnsemblPlants"/>
        </authorList>
    </citation>
    <scope>IDENTIFICATION</scope>
</reference>
<dbReference type="Gramene" id="TraesCS7A02G105700.1">
    <property type="protein sequence ID" value="TraesCS7A02G105700.1.cds1"/>
    <property type="gene ID" value="TraesCS7A02G105700"/>
</dbReference>
<dbReference type="Gramene" id="TraesCAD_scaffold_144053_01G000100.1">
    <property type="protein sequence ID" value="TraesCAD_scaffold_144053_01G000100.1"/>
    <property type="gene ID" value="TraesCAD_scaffold_144053_01G000100"/>
</dbReference>
<dbReference type="Gramene" id="TraesJUL7A03G03871350.1">
    <property type="protein sequence ID" value="TraesJUL7A03G03871350.1.CDS1"/>
    <property type="gene ID" value="TraesJUL7A03G03871350"/>
</dbReference>
<reference evidence="1" key="1">
    <citation type="submission" date="2018-08" db="EMBL/GenBank/DDBJ databases">
        <authorList>
            <person name="Rossello M."/>
        </authorList>
    </citation>
    <scope>NUCLEOTIDE SEQUENCE [LARGE SCALE GENOMIC DNA]</scope>
    <source>
        <strain evidence="1">cv. Chinese Spring</strain>
    </source>
</reference>
<dbReference type="Gramene" id="TraesWEE_scaffold_120603_01G000100.1">
    <property type="protein sequence ID" value="TraesWEE_scaffold_120603_01G000100.1"/>
    <property type="gene ID" value="TraesWEE_scaffold_120603_01G000100"/>
</dbReference>
<dbReference type="AlphaFoldDB" id="A0A3B6RD99"/>
<organism evidence="1">
    <name type="scientific">Triticum aestivum</name>
    <name type="common">Wheat</name>
    <dbReference type="NCBI Taxonomy" id="4565"/>
    <lineage>
        <taxon>Eukaryota</taxon>
        <taxon>Viridiplantae</taxon>
        <taxon>Streptophyta</taxon>
        <taxon>Embryophyta</taxon>
        <taxon>Tracheophyta</taxon>
        <taxon>Spermatophyta</taxon>
        <taxon>Magnoliopsida</taxon>
        <taxon>Liliopsida</taxon>
        <taxon>Poales</taxon>
        <taxon>Poaceae</taxon>
        <taxon>BOP clade</taxon>
        <taxon>Pooideae</taxon>
        <taxon>Triticodae</taxon>
        <taxon>Triticeae</taxon>
        <taxon>Triticinae</taxon>
        <taxon>Triticum</taxon>
    </lineage>
</organism>
<dbReference type="Gramene" id="TraesMAC7A03G03836460.1">
    <property type="protein sequence ID" value="TraesMAC7A03G03836460.1.CDS1"/>
    <property type="gene ID" value="TraesMAC7A03G03836460"/>
</dbReference>
<dbReference type="Gramene" id="TraesPARA_EIv1.0_2250890.1">
    <property type="protein sequence ID" value="TraesPARA_EIv1.0_2250890.1.CDS1"/>
    <property type="gene ID" value="TraesPARA_EIv1.0_2250890"/>
</dbReference>
<dbReference type="Gramene" id="TraesROB_scaffold_137445_01G000100.1">
    <property type="protein sequence ID" value="TraesROB_scaffold_137445_01G000100.1"/>
    <property type="gene ID" value="TraesROB_scaffold_137445_01G000100"/>
</dbReference>
<dbReference type="EnsemblPlants" id="TraesCS7A02G105700.1">
    <property type="protein sequence ID" value="TraesCS7A02G105700.1.cds1"/>
    <property type="gene ID" value="TraesCS7A02G105700"/>
</dbReference>
<dbReference type="Gramene" id="TraesCS7A03G0249600.1">
    <property type="protein sequence ID" value="TraesCS7A03G0249600.1.CDS1"/>
    <property type="gene ID" value="TraesCS7A03G0249600"/>
</dbReference>
<keyword evidence="2" id="KW-1185">Reference proteome</keyword>